<keyword evidence="3" id="KW-1185">Reference proteome</keyword>
<dbReference type="EMBL" id="SGPK01000034">
    <property type="protein sequence ID" value="THH10515.1"/>
    <property type="molecule type" value="Genomic_DNA"/>
</dbReference>
<feature type="compositionally biased region" description="Polar residues" evidence="1">
    <location>
        <begin position="45"/>
        <end position="55"/>
    </location>
</feature>
<evidence type="ECO:0000256" key="1">
    <source>
        <dbReference type="SAM" id="MobiDB-lite"/>
    </source>
</evidence>
<organism evidence="2 3">
    <name type="scientific">Phellinidium pouzarii</name>
    <dbReference type="NCBI Taxonomy" id="167371"/>
    <lineage>
        <taxon>Eukaryota</taxon>
        <taxon>Fungi</taxon>
        <taxon>Dikarya</taxon>
        <taxon>Basidiomycota</taxon>
        <taxon>Agaricomycotina</taxon>
        <taxon>Agaricomycetes</taxon>
        <taxon>Hymenochaetales</taxon>
        <taxon>Hymenochaetaceae</taxon>
        <taxon>Phellinidium</taxon>
    </lineage>
</organism>
<name>A0A4S4LFS6_9AGAM</name>
<dbReference type="OrthoDB" id="3317047at2759"/>
<accession>A0A4S4LFS6</accession>
<dbReference type="Proteomes" id="UP000308199">
    <property type="component" value="Unassembled WGS sequence"/>
</dbReference>
<gene>
    <name evidence="2" type="ORF">EW145_g1273</name>
</gene>
<reference evidence="2 3" key="1">
    <citation type="submission" date="2019-02" db="EMBL/GenBank/DDBJ databases">
        <title>Genome sequencing of the rare red list fungi Phellinidium pouzarii.</title>
        <authorList>
            <person name="Buettner E."/>
            <person name="Kellner H."/>
        </authorList>
    </citation>
    <scope>NUCLEOTIDE SEQUENCE [LARGE SCALE GENOMIC DNA]</scope>
    <source>
        <strain evidence="2 3">DSM 108285</strain>
    </source>
</reference>
<evidence type="ECO:0000313" key="3">
    <source>
        <dbReference type="Proteomes" id="UP000308199"/>
    </source>
</evidence>
<feature type="region of interest" description="Disordered" evidence="1">
    <location>
        <begin position="42"/>
        <end position="67"/>
    </location>
</feature>
<proteinExistence type="predicted"/>
<evidence type="ECO:0000313" key="2">
    <source>
        <dbReference type="EMBL" id="THH10515.1"/>
    </source>
</evidence>
<sequence length="310" mass="35336">MQLPYFTPTGGIVYKYFDPSPTTMEDPLLCDPPNRAYHVFPDIGHSTTNSTNQGEPPSLVNMKHNTGDAPASPSLSWDAFDDFSNLSAIKLIQRVTTTKDVEFVARAITRMPYIIWEVLPFRLAAAKLFSDTWDPACGNIFLDSDEKDVFLIKKYTPLTSSQTERPTNTTRGSVIARLYGSLFKAHKLTSDDFFIACDMLMEHHRKLIYIQGLWELLTSAGDVVCRQATLQHILAIQKRLKEERDSSLHDVEYYANLLIQLIDDLVLAQTEKAKVTLLKGKREQRRKPKLRKISEESRRHVRQLLSSGVY</sequence>
<comment type="caution">
    <text evidence="2">The sequence shown here is derived from an EMBL/GenBank/DDBJ whole genome shotgun (WGS) entry which is preliminary data.</text>
</comment>
<dbReference type="AlphaFoldDB" id="A0A4S4LFS6"/>
<protein>
    <submittedName>
        <fullName evidence="2">Uncharacterized protein</fullName>
    </submittedName>
</protein>